<evidence type="ECO:0000256" key="8">
    <source>
        <dbReference type="SAM" id="Phobius"/>
    </source>
</evidence>
<evidence type="ECO:0000256" key="6">
    <source>
        <dbReference type="ARBA" id="ARBA00023136"/>
    </source>
</evidence>
<dbReference type="EMBL" id="AP022569">
    <property type="protein sequence ID" value="BBX48020.1"/>
    <property type="molecule type" value="Genomic_DNA"/>
</dbReference>
<proteinExistence type="predicted"/>
<evidence type="ECO:0000256" key="7">
    <source>
        <dbReference type="ARBA" id="ARBA00023303"/>
    </source>
</evidence>
<feature type="transmembrane region" description="Helical" evidence="8">
    <location>
        <begin position="187"/>
        <end position="212"/>
    </location>
</feature>
<dbReference type="GO" id="GO:0008076">
    <property type="term" value="C:voltage-gated potassium channel complex"/>
    <property type="evidence" value="ECO:0007669"/>
    <property type="project" value="InterPro"/>
</dbReference>
<evidence type="ECO:0000256" key="3">
    <source>
        <dbReference type="ARBA" id="ARBA00022692"/>
    </source>
</evidence>
<evidence type="ECO:0000256" key="5">
    <source>
        <dbReference type="ARBA" id="ARBA00023065"/>
    </source>
</evidence>
<evidence type="ECO:0000256" key="4">
    <source>
        <dbReference type="ARBA" id="ARBA00022989"/>
    </source>
</evidence>
<dbReference type="Gene3D" id="1.10.287.70">
    <property type="match status" value="1"/>
</dbReference>
<dbReference type="InterPro" id="IPR028325">
    <property type="entry name" value="VG_K_chnl"/>
</dbReference>
<evidence type="ECO:0000256" key="1">
    <source>
        <dbReference type="ARBA" id="ARBA00004141"/>
    </source>
</evidence>
<feature type="transmembrane region" description="Helical" evidence="8">
    <location>
        <begin position="150"/>
        <end position="167"/>
    </location>
</feature>
<dbReference type="PANTHER" id="PTHR11537:SF254">
    <property type="entry name" value="POTASSIUM VOLTAGE-GATED CHANNEL PROTEIN SHAB"/>
    <property type="match status" value="1"/>
</dbReference>
<reference evidence="10 11" key="1">
    <citation type="journal article" date="2019" name="Emerg. Microbes Infect.">
        <title>Comprehensive subspecies identification of 175 nontuberculous mycobacteria species based on 7547 genomic profiles.</title>
        <authorList>
            <person name="Matsumoto Y."/>
            <person name="Kinjo T."/>
            <person name="Motooka D."/>
            <person name="Nabeya D."/>
            <person name="Jung N."/>
            <person name="Uechi K."/>
            <person name="Horii T."/>
            <person name="Iida T."/>
            <person name="Fujita J."/>
            <person name="Nakamura S."/>
        </authorList>
    </citation>
    <scope>NUCLEOTIDE SEQUENCE [LARGE SCALE GENOMIC DNA]</scope>
    <source>
        <strain evidence="10 11">JCM 12404</strain>
    </source>
</reference>
<keyword evidence="3 8" id="KW-0812">Transmembrane</keyword>
<keyword evidence="7 10" id="KW-0407">Ion channel</keyword>
<keyword evidence="11" id="KW-1185">Reference proteome</keyword>
<dbReference type="Gene3D" id="1.20.5.110">
    <property type="match status" value="1"/>
</dbReference>
<evidence type="ECO:0000313" key="11">
    <source>
        <dbReference type="Proteomes" id="UP000465866"/>
    </source>
</evidence>
<dbReference type="SUPFAM" id="SSF81324">
    <property type="entry name" value="Voltage-gated potassium channels"/>
    <property type="match status" value="1"/>
</dbReference>
<comment type="subcellular location">
    <subcellularLocation>
        <location evidence="1">Membrane</location>
        <topology evidence="1">Multi-pass membrane protein</topology>
    </subcellularLocation>
</comment>
<dbReference type="KEGG" id="mcoo:MCOO_40350"/>
<organism evidence="10 11">
    <name type="scientific">Mycobacterium cookii</name>
    <dbReference type="NCBI Taxonomy" id="1775"/>
    <lineage>
        <taxon>Bacteria</taxon>
        <taxon>Bacillati</taxon>
        <taxon>Actinomycetota</taxon>
        <taxon>Actinomycetes</taxon>
        <taxon>Mycobacteriales</taxon>
        <taxon>Mycobacteriaceae</taxon>
        <taxon>Mycobacterium</taxon>
    </lineage>
</organism>
<accession>A0A7I7L0X0</accession>
<keyword evidence="6 8" id="KW-0472">Membrane</keyword>
<dbReference type="InterPro" id="IPR013099">
    <property type="entry name" value="K_chnl_dom"/>
</dbReference>
<feature type="domain" description="Potassium channel" evidence="9">
    <location>
        <begin position="135"/>
        <end position="212"/>
    </location>
</feature>
<dbReference type="PANTHER" id="PTHR11537">
    <property type="entry name" value="VOLTAGE-GATED POTASSIUM CHANNEL"/>
    <property type="match status" value="1"/>
</dbReference>
<dbReference type="GO" id="GO:0005249">
    <property type="term" value="F:voltage-gated potassium channel activity"/>
    <property type="evidence" value="ECO:0007669"/>
    <property type="project" value="InterPro"/>
</dbReference>
<keyword evidence="4 8" id="KW-1133">Transmembrane helix</keyword>
<dbReference type="GO" id="GO:0001508">
    <property type="term" value="P:action potential"/>
    <property type="evidence" value="ECO:0007669"/>
    <property type="project" value="TreeGrafter"/>
</dbReference>
<name>A0A7I7L0X0_9MYCO</name>
<gene>
    <name evidence="10" type="ORF">MCOO_40350</name>
</gene>
<feature type="transmembrane region" description="Helical" evidence="8">
    <location>
        <begin position="125"/>
        <end position="145"/>
    </location>
</feature>
<dbReference type="Proteomes" id="UP000465866">
    <property type="component" value="Chromosome"/>
</dbReference>
<dbReference type="AlphaFoldDB" id="A0A7I7L0X0"/>
<keyword evidence="5" id="KW-0406">Ion transport</keyword>
<sequence length="254" mass="28485">MQPNSETAFMQTETKLQRWERRAEWPLAAAAIVFLALFSRQVIAEPHGSEAHILWAVDWAIWSLFVVDYVVRFILAPNRSRWFVRHLLDFAIVTLPFVRPLRLLRLIVLIKVLQKAVGDAFRGRILVYTVSGVILLIYSASLAVFDKERYLPGATITTFGKALWWSITTVTTVGYGDVYPITNAGRVIAVLLMVGGIGLVGVVTAALASWIIERVAEEDTAIQAATVAHVEELRGEIRELAEELRRRGDVDHHA</sequence>
<keyword evidence="2" id="KW-0813">Transport</keyword>
<evidence type="ECO:0000256" key="2">
    <source>
        <dbReference type="ARBA" id="ARBA00022448"/>
    </source>
</evidence>
<protein>
    <submittedName>
        <fullName evidence="10">Voltage-gated potassium channel</fullName>
    </submittedName>
</protein>
<evidence type="ECO:0000259" key="9">
    <source>
        <dbReference type="Pfam" id="PF07885"/>
    </source>
</evidence>
<dbReference type="Pfam" id="PF07885">
    <property type="entry name" value="Ion_trans_2"/>
    <property type="match status" value="1"/>
</dbReference>
<feature type="transmembrane region" description="Helical" evidence="8">
    <location>
        <begin position="54"/>
        <end position="75"/>
    </location>
</feature>
<evidence type="ECO:0000313" key="10">
    <source>
        <dbReference type="EMBL" id="BBX48020.1"/>
    </source>
</evidence>